<comment type="cofactor">
    <cofactor evidence="7">
        <name>Mg(2+)</name>
        <dbReference type="ChEBI" id="CHEBI:18420"/>
    </cofactor>
    <text evidence="7">Binds 1 Mg(2+) ion per subunit.</text>
</comment>
<dbReference type="InterPro" id="IPR045867">
    <property type="entry name" value="DNA-dir_RpoC_beta_prime"/>
</dbReference>
<dbReference type="Gene3D" id="1.10.274.100">
    <property type="entry name" value="RNA polymerase Rpb1, domain 3"/>
    <property type="match status" value="2"/>
</dbReference>
<feature type="binding site" evidence="7">
    <location>
        <position position="68"/>
    </location>
    <ligand>
        <name>Zn(2+)</name>
        <dbReference type="ChEBI" id="CHEBI:29105"/>
        <label>1</label>
    </ligand>
</feature>
<feature type="binding site" evidence="7">
    <location>
        <position position="459"/>
    </location>
    <ligand>
        <name>Mg(2+)</name>
        <dbReference type="ChEBI" id="CHEBI:18420"/>
    </ligand>
</feature>
<dbReference type="InterPro" id="IPR006592">
    <property type="entry name" value="RNA_pol_N"/>
</dbReference>
<comment type="similarity">
    <text evidence="7 8">Belongs to the RNA polymerase beta' chain family.</text>
</comment>
<evidence type="ECO:0000313" key="12">
    <source>
        <dbReference type="Proteomes" id="UP000282321"/>
    </source>
</evidence>
<feature type="binding site" evidence="7">
    <location>
        <position position="83"/>
    </location>
    <ligand>
        <name>Zn(2+)</name>
        <dbReference type="ChEBI" id="CHEBI:29105"/>
        <label>1</label>
    </ligand>
</feature>
<dbReference type="Gene3D" id="1.10.150.390">
    <property type="match status" value="1"/>
</dbReference>
<evidence type="ECO:0000256" key="2">
    <source>
        <dbReference type="ARBA" id="ARBA00022679"/>
    </source>
</evidence>
<dbReference type="InterPro" id="IPR007066">
    <property type="entry name" value="RNA_pol_Rpb1_3"/>
</dbReference>
<dbReference type="EC" id="2.7.7.6" evidence="7"/>
<dbReference type="Gene3D" id="1.10.40.90">
    <property type="match status" value="1"/>
</dbReference>
<feature type="binding site" evidence="7">
    <location>
        <position position="876"/>
    </location>
    <ligand>
        <name>Zn(2+)</name>
        <dbReference type="ChEBI" id="CHEBI:29105"/>
        <label>2</label>
    </ligand>
</feature>
<evidence type="ECO:0000256" key="7">
    <source>
        <dbReference type="HAMAP-Rule" id="MF_01322"/>
    </source>
</evidence>
<comment type="cofactor">
    <cofactor evidence="7">
        <name>Zn(2+)</name>
        <dbReference type="ChEBI" id="CHEBI:29105"/>
    </cofactor>
    <text evidence="7">Binds 2 Zn(2+) ions per subunit.</text>
</comment>
<accession>A0A660S7M6</accession>
<name>A0A660S7M6_UNCT6</name>
<evidence type="ECO:0000256" key="6">
    <source>
        <dbReference type="ARBA" id="ARBA00048552"/>
    </source>
</evidence>
<keyword evidence="3 7" id="KW-0548">Nucleotidyltransferase</keyword>
<comment type="subunit">
    <text evidence="7">The RNAP catalytic core consists of 2 alpha, 1 beta, 1 beta' and 1 omega subunit. When a sigma factor is associated with the core the holoenzyme is formed, which can initiate transcription.</text>
</comment>
<dbReference type="GO" id="GO:0003899">
    <property type="term" value="F:DNA-directed RNA polymerase activity"/>
    <property type="evidence" value="ECO:0007669"/>
    <property type="project" value="UniProtKB-UniRule"/>
</dbReference>
<evidence type="ECO:0000256" key="1">
    <source>
        <dbReference type="ARBA" id="ARBA00022478"/>
    </source>
</evidence>
<dbReference type="PANTHER" id="PTHR19376:SF54">
    <property type="entry name" value="DNA-DIRECTED RNA POLYMERASE SUBUNIT BETA"/>
    <property type="match status" value="1"/>
</dbReference>
<dbReference type="GO" id="GO:0003677">
    <property type="term" value="F:DNA binding"/>
    <property type="evidence" value="ECO:0007669"/>
    <property type="project" value="UniProtKB-UniRule"/>
</dbReference>
<evidence type="ECO:0000256" key="5">
    <source>
        <dbReference type="ARBA" id="ARBA00023163"/>
    </source>
</evidence>
<dbReference type="Gene3D" id="2.40.40.20">
    <property type="match status" value="1"/>
</dbReference>
<dbReference type="InterPro" id="IPR007083">
    <property type="entry name" value="RNA_pol_Rpb1_4"/>
</dbReference>
<dbReference type="InterPro" id="IPR042102">
    <property type="entry name" value="RNA_pol_Rpb1_3_sf"/>
</dbReference>
<dbReference type="InterPro" id="IPR000722">
    <property type="entry name" value="RNA_pol_asu"/>
</dbReference>
<dbReference type="GO" id="GO:0000428">
    <property type="term" value="C:DNA-directed RNA polymerase complex"/>
    <property type="evidence" value="ECO:0007669"/>
    <property type="project" value="UniProtKB-KW"/>
</dbReference>
<feature type="region of interest" description="Disordered" evidence="9">
    <location>
        <begin position="1341"/>
        <end position="1360"/>
    </location>
</feature>
<dbReference type="Proteomes" id="UP000282321">
    <property type="component" value="Unassembled WGS sequence"/>
</dbReference>
<dbReference type="Pfam" id="PF00623">
    <property type="entry name" value="RNA_pol_Rpb1_2"/>
    <property type="match status" value="1"/>
</dbReference>
<evidence type="ECO:0000313" key="11">
    <source>
        <dbReference type="EMBL" id="RKX65963.1"/>
    </source>
</evidence>
<dbReference type="InterPro" id="IPR007080">
    <property type="entry name" value="RNA_pol_Rpb1_1"/>
</dbReference>
<dbReference type="Gene3D" id="1.10.1790.20">
    <property type="match status" value="1"/>
</dbReference>
<dbReference type="HAMAP" id="MF_01322">
    <property type="entry name" value="RNApol_bact_RpoC"/>
    <property type="match status" value="1"/>
</dbReference>
<feature type="binding site" evidence="7">
    <location>
        <position position="70"/>
    </location>
    <ligand>
        <name>Zn(2+)</name>
        <dbReference type="ChEBI" id="CHEBI:29105"/>
        <label>1</label>
    </ligand>
</feature>
<feature type="binding site" evidence="7">
    <location>
        <position position="790"/>
    </location>
    <ligand>
        <name>Zn(2+)</name>
        <dbReference type="ChEBI" id="CHEBI:29105"/>
        <label>2</label>
    </ligand>
</feature>
<keyword evidence="1 7" id="KW-0240">DNA-directed RNA polymerase</keyword>
<evidence type="ECO:0000256" key="9">
    <source>
        <dbReference type="SAM" id="MobiDB-lite"/>
    </source>
</evidence>
<evidence type="ECO:0000256" key="8">
    <source>
        <dbReference type="RuleBase" id="RU004279"/>
    </source>
</evidence>
<keyword evidence="7" id="KW-0862">Zinc</keyword>
<dbReference type="CDD" id="cd02655">
    <property type="entry name" value="RNAP_beta'_C"/>
    <property type="match status" value="1"/>
</dbReference>
<protein>
    <recommendedName>
        <fullName evidence="7">DNA-directed RNA polymerase subunit beta'</fullName>
        <shortName evidence="7">RNAP subunit beta'</shortName>
        <ecNumber evidence="7">2.7.7.6</ecNumber>
    </recommendedName>
    <alternativeName>
        <fullName evidence="7">RNA polymerase subunit beta'</fullName>
    </alternativeName>
    <alternativeName>
        <fullName evidence="7">Transcriptase subunit beta'</fullName>
    </alternativeName>
</protein>
<dbReference type="PANTHER" id="PTHR19376">
    <property type="entry name" value="DNA-DIRECTED RNA POLYMERASE"/>
    <property type="match status" value="1"/>
</dbReference>
<dbReference type="EMBL" id="QNBC01000062">
    <property type="protein sequence ID" value="RKX65963.1"/>
    <property type="molecule type" value="Genomic_DNA"/>
</dbReference>
<organism evidence="11 12">
    <name type="scientific">candidate division TA06 bacterium</name>
    <dbReference type="NCBI Taxonomy" id="2250710"/>
    <lineage>
        <taxon>Bacteria</taxon>
        <taxon>Bacteria division TA06</taxon>
    </lineage>
</organism>
<feature type="binding site" evidence="7">
    <location>
        <position position="461"/>
    </location>
    <ligand>
        <name>Mg(2+)</name>
        <dbReference type="ChEBI" id="CHEBI:18420"/>
    </ligand>
</feature>
<dbReference type="InterPro" id="IPR038120">
    <property type="entry name" value="Rpb1_funnel_sf"/>
</dbReference>
<dbReference type="SUPFAM" id="SSF64484">
    <property type="entry name" value="beta and beta-prime subunits of DNA dependent RNA-polymerase"/>
    <property type="match status" value="1"/>
</dbReference>
<dbReference type="InterPro" id="IPR012754">
    <property type="entry name" value="DNA-dir_RpoC_beta_prime_bact"/>
</dbReference>
<dbReference type="Gene3D" id="1.10.132.30">
    <property type="match status" value="1"/>
</dbReference>
<reference evidence="11 12" key="1">
    <citation type="submission" date="2018-06" db="EMBL/GenBank/DDBJ databases">
        <title>Extensive metabolic versatility and redundancy in microbially diverse, dynamic hydrothermal sediments.</title>
        <authorList>
            <person name="Dombrowski N."/>
            <person name="Teske A."/>
            <person name="Baker B.J."/>
        </authorList>
    </citation>
    <scope>NUCLEOTIDE SEQUENCE [LARGE SCALE GENOMIC DNA]</scope>
    <source>
        <strain evidence="11">B35_G9</strain>
    </source>
</reference>
<feature type="binding site" evidence="7">
    <location>
        <position position="457"/>
    </location>
    <ligand>
        <name>Mg(2+)</name>
        <dbReference type="ChEBI" id="CHEBI:18420"/>
    </ligand>
</feature>
<feature type="binding site" evidence="7">
    <location>
        <position position="873"/>
    </location>
    <ligand>
        <name>Zn(2+)</name>
        <dbReference type="ChEBI" id="CHEBI:29105"/>
        <label>2</label>
    </ligand>
</feature>
<keyword evidence="5 7" id="KW-0804">Transcription</keyword>
<dbReference type="Pfam" id="PF04983">
    <property type="entry name" value="RNA_pol_Rpb1_3"/>
    <property type="match status" value="1"/>
</dbReference>
<evidence type="ECO:0000256" key="3">
    <source>
        <dbReference type="ARBA" id="ARBA00022695"/>
    </source>
</evidence>
<comment type="function">
    <text evidence="7 8">DNA-dependent RNA polymerase catalyzes the transcription of DNA into RNA using the four ribonucleoside triphosphates as substrates.</text>
</comment>
<comment type="catalytic activity">
    <reaction evidence="6 7 8">
        <text>RNA(n) + a ribonucleoside 5'-triphosphate = RNA(n+1) + diphosphate</text>
        <dbReference type="Rhea" id="RHEA:21248"/>
        <dbReference type="Rhea" id="RHEA-COMP:14527"/>
        <dbReference type="Rhea" id="RHEA-COMP:17342"/>
        <dbReference type="ChEBI" id="CHEBI:33019"/>
        <dbReference type="ChEBI" id="CHEBI:61557"/>
        <dbReference type="ChEBI" id="CHEBI:140395"/>
        <dbReference type="EC" id="2.7.7.6"/>
    </reaction>
</comment>
<dbReference type="SMART" id="SM00663">
    <property type="entry name" value="RPOLA_N"/>
    <property type="match status" value="1"/>
</dbReference>
<comment type="caution">
    <text evidence="11">The sequence shown here is derived from an EMBL/GenBank/DDBJ whole genome shotgun (WGS) entry which is preliminary data.</text>
</comment>
<dbReference type="Gene3D" id="4.10.860.120">
    <property type="entry name" value="RNA polymerase II, clamp domain"/>
    <property type="match status" value="1"/>
</dbReference>
<dbReference type="Gene3D" id="2.40.50.100">
    <property type="match status" value="3"/>
</dbReference>
<gene>
    <name evidence="7 11" type="primary">rpoC</name>
    <name evidence="11" type="ORF">DRP44_05120</name>
</gene>
<feature type="binding site" evidence="7">
    <location>
        <position position="86"/>
    </location>
    <ligand>
        <name>Zn(2+)</name>
        <dbReference type="ChEBI" id="CHEBI:29105"/>
        <label>1</label>
    </ligand>
</feature>
<dbReference type="InterPro" id="IPR007081">
    <property type="entry name" value="RNA_pol_Rpb1_5"/>
</dbReference>
<dbReference type="Pfam" id="PF04998">
    <property type="entry name" value="RNA_pol_Rpb1_5"/>
    <property type="match status" value="1"/>
</dbReference>
<dbReference type="Pfam" id="PF05000">
    <property type="entry name" value="RNA_pol_Rpb1_4"/>
    <property type="match status" value="1"/>
</dbReference>
<dbReference type="GO" id="GO:0000287">
    <property type="term" value="F:magnesium ion binding"/>
    <property type="evidence" value="ECO:0007669"/>
    <property type="project" value="UniProtKB-UniRule"/>
</dbReference>
<dbReference type="InterPro" id="IPR044893">
    <property type="entry name" value="RNA_pol_Rpb1_clamp_domain"/>
</dbReference>
<dbReference type="NCBIfam" id="TIGR02386">
    <property type="entry name" value="rpoC_TIGR"/>
    <property type="match status" value="1"/>
</dbReference>
<dbReference type="CDD" id="cd01609">
    <property type="entry name" value="RNAP_beta'_N"/>
    <property type="match status" value="1"/>
</dbReference>
<keyword evidence="7" id="KW-0460">Magnesium</keyword>
<dbReference type="Pfam" id="PF04997">
    <property type="entry name" value="RNA_pol_Rpb1_1"/>
    <property type="match status" value="1"/>
</dbReference>
<dbReference type="GO" id="GO:0006351">
    <property type="term" value="P:DNA-templated transcription"/>
    <property type="evidence" value="ECO:0007669"/>
    <property type="project" value="UniProtKB-UniRule"/>
</dbReference>
<evidence type="ECO:0000259" key="10">
    <source>
        <dbReference type="SMART" id="SM00663"/>
    </source>
</evidence>
<sequence>MNLEFGKKPLSPGDFDYIALRLASPETILQWSHGEVKKPETINYRTQKPEKGGLFCERIFGPVKDYECACGKYKHAKYRGIICEKCGVEVTTSKVRRERMGHITLATPVAHIWFYRTSPSYIALILNMPTTNLVRVLYYDSYVITDSGNTDLKVGDVIKISRYNELKEQGFEFEALMGGEGIRKLLAEIDLDELSAELETELKLENSIEKKKKMLKRLQIVEAFAKSGNRPEWMILTVLPVIPPDLRPLVPLEGGRYATSDLNDLYRRVITRNNRLKHMMEINTPDLILRNEKRMLQEAVDALIDNARRTRPIKQRNGTPLKSLSDNLKGKQGRFRQNLLGKRVDYSARSVIAVGPELKLYQCGLPKVIALEIFKPFIIRKLEEKNYASSIKGAKKLLEKNAPEVWEILENVVKDHPILLNRAPTLHRLGIQAFQPVLVEGKAIKLHPLVCVAFNADFDGDQMAIHLPVSFEAQLEASTIMLSANNLLKPANGEPVVSPTQDIVLGCYYLTKEKPNAKGEGKYFDDVNELHFAVDSGAIDIHARIKYKFNGEFIDTTAGRVFFNEILPEEMRFLNELLDKKALARIVKKAYFSIGIYKTVKLLDNIKDMGYKYATKSGLTFGVDDIKVPEGKKNILKKVFAEVDLINEKYNKGLITEKERYNIIIDKWTDTTNKIALEMEKNMKKDRDGFNPIFMMWNSGARGSGDQVKQLAGMRGLIQRPQKKLTGKEIIETPIISNFKEGMTVLEYFISTHGARKGLTDTALKTSEAGYMTRRLVDVAQDIIVTEEDCGTILGIKRKALVEPGTGKVIESLSERIAGRYAAEDVIHPITKEVFVKEDEEITDDIAKAIEESGIEEVKIRSVLTCESKRGVCRKCYGRNLATGKLVEVGEAVGVMAAQSIGEPGTQLTLRTFHTGGTSSRITEQPIIRAPFDSKIKLLKVRSVKDKNGETIVTSREGKIRFISENKEVEYDIPYSAKLLVKNGDKVKMGTIIYKWDPYNTYIINEYEGTVRFVDIKPRVTLKEEIVSGNKSFRIIEHREKILMPEIDIYNDNGEKLGGYALPIGAYLIVKDGQKVYPGDPVVKLTKEAGKSVDITGGLPRVSELFEARVPKNFAIVSDINGIVKFGPSRRGSRKIIIEGFEGEEKEYKIPYGRHLYVHDGERINAGEKLCEGPVNPHDILRIKGVFSLGNYLVNDVKSVYAFQGVKINDKHIETIIKQMLQKVKIVKSGDTGYIEGMVVDKKKVVIENREIIKEGGTPAVFEPVLLGITKASISSESFISAASFQETTKVLARAAIEGRVDELLGIKENVVMGNLIPAGTGFRKWQKIAKDIFDKEAEIEAEADEDNNENIGGKENADS</sequence>
<feature type="domain" description="RNA polymerase N-terminal" evidence="10">
    <location>
        <begin position="232"/>
        <end position="511"/>
    </location>
</feature>
<dbReference type="GO" id="GO:0008270">
    <property type="term" value="F:zinc ion binding"/>
    <property type="evidence" value="ECO:0007669"/>
    <property type="project" value="UniProtKB-UniRule"/>
</dbReference>
<keyword evidence="2 7" id="KW-0808">Transferase</keyword>
<feature type="binding site" evidence="7">
    <location>
        <position position="866"/>
    </location>
    <ligand>
        <name>Zn(2+)</name>
        <dbReference type="ChEBI" id="CHEBI:29105"/>
        <label>2</label>
    </ligand>
</feature>
<keyword evidence="4 7" id="KW-0479">Metal-binding</keyword>
<proteinExistence type="inferred from homology"/>
<evidence type="ECO:0000256" key="4">
    <source>
        <dbReference type="ARBA" id="ARBA00022723"/>
    </source>
</evidence>